<protein>
    <submittedName>
        <fullName evidence="1">Uncharacterized protein</fullName>
    </submittedName>
</protein>
<dbReference type="Proteomes" id="UP000827872">
    <property type="component" value="Linkage Group LG07"/>
</dbReference>
<evidence type="ECO:0000313" key="1">
    <source>
        <dbReference type="EMBL" id="KAH7994684.1"/>
    </source>
</evidence>
<name>A0ACB8EPK0_9SAUR</name>
<evidence type="ECO:0000313" key="2">
    <source>
        <dbReference type="Proteomes" id="UP000827872"/>
    </source>
</evidence>
<proteinExistence type="predicted"/>
<sequence length="129" mass="13148">MGYSWGPRAPPSADPGQAPAPGCCGVSQRSSRSAPLARSQPGAPLDAHRQARSRSCPGVSCIRAPEEPRAAAAPDLLEGIITSPGRHDEQTQSHLPPGAARSAGLPGLRHAACPASCFSGEAFQSSVLC</sequence>
<comment type="caution">
    <text evidence="1">The sequence shown here is derived from an EMBL/GenBank/DDBJ whole genome shotgun (WGS) entry which is preliminary data.</text>
</comment>
<reference evidence="1" key="1">
    <citation type="submission" date="2021-08" db="EMBL/GenBank/DDBJ databases">
        <title>The first chromosome-level gecko genome reveals the dynamic sex chromosomes of Neotropical dwarf geckos (Sphaerodactylidae: Sphaerodactylus).</title>
        <authorList>
            <person name="Pinto B.J."/>
            <person name="Keating S.E."/>
            <person name="Gamble T."/>
        </authorList>
    </citation>
    <scope>NUCLEOTIDE SEQUENCE</scope>
    <source>
        <strain evidence="1">TG3544</strain>
    </source>
</reference>
<dbReference type="EMBL" id="CM037620">
    <property type="protein sequence ID" value="KAH7994684.1"/>
    <property type="molecule type" value="Genomic_DNA"/>
</dbReference>
<gene>
    <name evidence="1" type="ORF">K3G42_013823</name>
</gene>
<accession>A0ACB8EPK0</accession>
<organism evidence="1 2">
    <name type="scientific">Sphaerodactylus townsendi</name>
    <dbReference type="NCBI Taxonomy" id="933632"/>
    <lineage>
        <taxon>Eukaryota</taxon>
        <taxon>Metazoa</taxon>
        <taxon>Chordata</taxon>
        <taxon>Craniata</taxon>
        <taxon>Vertebrata</taxon>
        <taxon>Euteleostomi</taxon>
        <taxon>Lepidosauria</taxon>
        <taxon>Squamata</taxon>
        <taxon>Bifurcata</taxon>
        <taxon>Gekkota</taxon>
        <taxon>Sphaerodactylidae</taxon>
        <taxon>Sphaerodactylus</taxon>
    </lineage>
</organism>
<keyword evidence="2" id="KW-1185">Reference proteome</keyword>